<dbReference type="AlphaFoldDB" id="A0A0C3PZI6"/>
<reference evidence="1 2" key="1">
    <citation type="submission" date="2014-04" db="EMBL/GenBank/DDBJ databases">
        <authorList>
            <consortium name="DOE Joint Genome Institute"/>
            <person name="Kuo A."/>
            <person name="Girlanda M."/>
            <person name="Perotto S."/>
            <person name="Kohler A."/>
            <person name="Nagy L.G."/>
            <person name="Floudas D."/>
            <person name="Copeland A."/>
            <person name="Barry K.W."/>
            <person name="Cichocki N."/>
            <person name="Veneault-Fourrey C."/>
            <person name="LaButti K."/>
            <person name="Lindquist E.A."/>
            <person name="Lipzen A."/>
            <person name="Lundell T."/>
            <person name="Morin E."/>
            <person name="Murat C."/>
            <person name="Sun H."/>
            <person name="Tunlid A."/>
            <person name="Henrissat B."/>
            <person name="Grigoriev I.V."/>
            <person name="Hibbett D.S."/>
            <person name="Martin F."/>
            <person name="Nordberg H.P."/>
            <person name="Cantor M.N."/>
            <person name="Hua S.X."/>
        </authorList>
    </citation>
    <scope>NUCLEOTIDE SEQUENCE [LARGE SCALE GENOMIC DNA]</scope>
    <source>
        <strain evidence="1 2">MUT 4182</strain>
    </source>
</reference>
<sequence>MGRDPFVELLRIGRFPFTIMARRRSEALESVPLLFKAVACLSIRPGMVVT</sequence>
<proteinExistence type="predicted"/>
<organism evidence="1 2">
    <name type="scientific">Tulasnella calospora MUT 4182</name>
    <dbReference type="NCBI Taxonomy" id="1051891"/>
    <lineage>
        <taxon>Eukaryota</taxon>
        <taxon>Fungi</taxon>
        <taxon>Dikarya</taxon>
        <taxon>Basidiomycota</taxon>
        <taxon>Agaricomycotina</taxon>
        <taxon>Agaricomycetes</taxon>
        <taxon>Cantharellales</taxon>
        <taxon>Tulasnellaceae</taxon>
        <taxon>Tulasnella</taxon>
    </lineage>
</organism>
<protein>
    <submittedName>
        <fullName evidence="1">Uncharacterized protein</fullName>
    </submittedName>
</protein>
<accession>A0A0C3PZI6</accession>
<reference evidence="2" key="2">
    <citation type="submission" date="2015-01" db="EMBL/GenBank/DDBJ databases">
        <title>Evolutionary Origins and Diversification of the Mycorrhizal Mutualists.</title>
        <authorList>
            <consortium name="DOE Joint Genome Institute"/>
            <consortium name="Mycorrhizal Genomics Consortium"/>
            <person name="Kohler A."/>
            <person name="Kuo A."/>
            <person name="Nagy L.G."/>
            <person name="Floudas D."/>
            <person name="Copeland A."/>
            <person name="Barry K.W."/>
            <person name="Cichocki N."/>
            <person name="Veneault-Fourrey C."/>
            <person name="LaButti K."/>
            <person name="Lindquist E.A."/>
            <person name="Lipzen A."/>
            <person name="Lundell T."/>
            <person name="Morin E."/>
            <person name="Murat C."/>
            <person name="Riley R."/>
            <person name="Ohm R."/>
            <person name="Sun H."/>
            <person name="Tunlid A."/>
            <person name="Henrissat B."/>
            <person name="Grigoriev I.V."/>
            <person name="Hibbett D.S."/>
            <person name="Martin F."/>
        </authorList>
    </citation>
    <scope>NUCLEOTIDE SEQUENCE [LARGE SCALE GENOMIC DNA]</scope>
    <source>
        <strain evidence="2">MUT 4182</strain>
    </source>
</reference>
<name>A0A0C3PZI6_9AGAM</name>
<evidence type="ECO:0000313" key="2">
    <source>
        <dbReference type="Proteomes" id="UP000054248"/>
    </source>
</evidence>
<keyword evidence="2" id="KW-1185">Reference proteome</keyword>
<gene>
    <name evidence="1" type="ORF">M407DRAFT_104419</name>
</gene>
<dbReference type="EMBL" id="KN824238">
    <property type="protein sequence ID" value="KIO15306.1"/>
    <property type="molecule type" value="Genomic_DNA"/>
</dbReference>
<dbReference type="Proteomes" id="UP000054248">
    <property type="component" value="Unassembled WGS sequence"/>
</dbReference>
<dbReference type="HOGENOM" id="CLU_3126103_0_0_1"/>
<evidence type="ECO:0000313" key="1">
    <source>
        <dbReference type="EMBL" id="KIO15306.1"/>
    </source>
</evidence>